<dbReference type="InterPro" id="IPR045138">
    <property type="entry name" value="MeCP2/MBD4"/>
</dbReference>
<feature type="compositionally biased region" description="Polar residues" evidence="13">
    <location>
        <begin position="224"/>
        <end position="235"/>
    </location>
</feature>
<dbReference type="GO" id="GO:0005634">
    <property type="term" value="C:nucleus"/>
    <property type="evidence" value="ECO:0007669"/>
    <property type="project" value="UniProtKB-SubCell"/>
</dbReference>
<evidence type="ECO:0000256" key="12">
    <source>
        <dbReference type="ARBA" id="ARBA00083330"/>
    </source>
</evidence>
<evidence type="ECO:0000259" key="14">
    <source>
        <dbReference type="Pfam" id="PF00730"/>
    </source>
</evidence>
<evidence type="ECO:0000256" key="9">
    <source>
        <dbReference type="ARBA" id="ARBA00062707"/>
    </source>
</evidence>
<dbReference type="Proteomes" id="UP000232323">
    <property type="component" value="Unassembled WGS sequence"/>
</dbReference>
<dbReference type="Pfam" id="PF00730">
    <property type="entry name" value="HhH-GPD"/>
    <property type="match status" value="1"/>
</dbReference>
<comment type="function">
    <text evidence="8">Mismatch-specific DNA N-glycosylase involved in DNA repair. Has thymine glycosylase activity and is specific for G:T mismatches within methylated and unmethylated CpG sites. Can also remove uracil or 5-fluorouracil in G:U mismatches. Has no lyase activity. Was first identified as methyl-CpG-binding protein.</text>
</comment>
<keyword evidence="6" id="KW-0234">DNA repair</keyword>
<evidence type="ECO:0000256" key="7">
    <source>
        <dbReference type="ARBA" id="ARBA00023242"/>
    </source>
</evidence>
<dbReference type="EMBL" id="BEGY01000035">
    <property type="protein sequence ID" value="GAX78718.1"/>
    <property type="molecule type" value="Genomic_DNA"/>
</dbReference>
<organism evidence="15 16">
    <name type="scientific">Chlamydomonas eustigma</name>
    <dbReference type="NCBI Taxonomy" id="1157962"/>
    <lineage>
        <taxon>Eukaryota</taxon>
        <taxon>Viridiplantae</taxon>
        <taxon>Chlorophyta</taxon>
        <taxon>core chlorophytes</taxon>
        <taxon>Chlorophyceae</taxon>
        <taxon>CS clade</taxon>
        <taxon>Chlamydomonadales</taxon>
        <taxon>Chlamydomonadaceae</taxon>
        <taxon>Chlamydomonas</taxon>
    </lineage>
</organism>
<dbReference type="GO" id="GO:0016787">
    <property type="term" value="F:hydrolase activity"/>
    <property type="evidence" value="ECO:0007669"/>
    <property type="project" value="UniProtKB-KW"/>
</dbReference>
<evidence type="ECO:0000256" key="8">
    <source>
        <dbReference type="ARBA" id="ARBA00055831"/>
    </source>
</evidence>
<keyword evidence="3" id="KW-0227">DNA damage</keyword>
<evidence type="ECO:0000256" key="1">
    <source>
        <dbReference type="ARBA" id="ARBA00004123"/>
    </source>
</evidence>
<evidence type="ECO:0000256" key="4">
    <source>
        <dbReference type="ARBA" id="ARBA00022801"/>
    </source>
</evidence>
<evidence type="ECO:0000256" key="13">
    <source>
        <dbReference type="SAM" id="MobiDB-lite"/>
    </source>
</evidence>
<dbReference type="InterPro" id="IPR011257">
    <property type="entry name" value="DNA_glycosylase"/>
</dbReference>
<evidence type="ECO:0000313" key="16">
    <source>
        <dbReference type="Proteomes" id="UP000232323"/>
    </source>
</evidence>
<keyword evidence="7" id="KW-0539">Nucleus</keyword>
<evidence type="ECO:0000256" key="5">
    <source>
        <dbReference type="ARBA" id="ARBA00023125"/>
    </source>
</evidence>
<comment type="subcellular location">
    <subcellularLocation>
        <location evidence="1">Nucleus</location>
    </subcellularLocation>
</comment>
<keyword evidence="5" id="KW-0238">DNA-binding</keyword>
<keyword evidence="4" id="KW-0378">Hydrolase</keyword>
<evidence type="ECO:0000256" key="6">
    <source>
        <dbReference type="ARBA" id="ARBA00023204"/>
    </source>
</evidence>
<dbReference type="SUPFAM" id="SSF48150">
    <property type="entry name" value="DNA-glycosylase"/>
    <property type="match status" value="1"/>
</dbReference>
<feature type="region of interest" description="Disordered" evidence="13">
    <location>
        <begin position="200"/>
        <end position="264"/>
    </location>
</feature>
<evidence type="ECO:0000256" key="3">
    <source>
        <dbReference type="ARBA" id="ARBA00022763"/>
    </source>
</evidence>
<feature type="region of interest" description="Disordered" evidence="13">
    <location>
        <begin position="127"/>
        <end position="162"/>
    </location>
</feature>
<comment type="caution">
    <text evidence="15">The sequence shown here is derived from an EMBL/GenBank/DDBJ whole genome shotgun (WGS) entry which is preliminary data.</text>
</comment>
<dbReference type="Gene3D" id="1.10.340.30">
    <property type="entry name" value="Hypothetical protein, domain 2"/>
    <property type="match status" value="1"/>
</dbReference>
<name>A0A250X6L2_9CHLO</name>
<reference evidence="15 16" key="1">
    <citation type="submission" date="2017-08" db="EMBL/GenBank/DDBJ databases">
        <title>Acidophilic green algal genome provides insights into adaptation to an acidic environment.</title>
        <authorList>
            <person name="Hirooka S."/>
            <person name="Hirose Y."/>
            <person name="Kanesaki Y."/>
            <person name="Higuchi S."/>
            <person name="Fujiwara T."/>
            <person name="Onuma R."/>
            <person name="Era A."/>
            <person name="Ohbayashi R."/>
            <person name="Uzuka A."/>
            <person name="Nozaki H."/>
            <person name="Yoshikawa H."/>
            <person name="Miyagishima S.Y."/>
        </authorList>
    </citation>
    <scope>NUCLEOTIDE SEQUENCE [LARGE SCALE GENOMIC DNA]</scope>
    <source>
        <strain evidence="15 16">NIES-2499</strain>
    </source>
</reference>
<evidence type="ECO:0000313" key="15">
    <source>
        <dbReference type="EMBL" id="GAX78718.1"/>
    </source>
</evidence>
<dbReference type="PANTHER" id="PTHR15074">
    <property type="entry name" value="METHYL-CPG-BINDING PROTEIN"/>
    <property type="match status" value="1"/>
</dbReference>
<accession>A0A250X6L2</accession>
<sequence>MSTSSGEVREGHPVAGKQLGCSKCRFSLKGCSRCRTSAHGKRSGEMPPNSKTKRRAGQNGLGPCNALKSCPAEAISLPFAHSDERQELGPSQVFHHARPANEATASTTPGHHEKCYASPVRYAACLKSSSHPEGSPPLHSSEDDPSQYPKSGEQAAAPTTSERVMQSSFLSQLHERVLEQRTLAAGPSVNDGADLNAVRRASHSSTQIMESSALGGQSMPDWATSLSPRGLTSRNKLSRPPLKVVSPTPSRLVDETESNQPHQKRHDPIVAACDDKLQSPEADTLPMHDTSVLPGSKPGVSSGGSHTWKVQACGCNYGSDPLGFKACLIHSMNVRAPQWVPPASPYCLVEEVLYKDPWKLLLACMLLNKTSARQVRLVLGPLLRRYPSPQDMRCATPSEVEDIIRPLGLHKKRALSIIRFSEEYLSKQWLEPTELHGMGKYAADAYWMFCRGQWRDLKPEDKDLANYHRYLVQTDGAGLGLEREKEEALLGLY</sequence>
<proteinExistence type="predicted"/>
<feature type="domain" description="HhH-GPD" evidence="14">
    <location>
        <begin position="363"/>
        <end position="437"/>
    </location>
</feature>
<dbReference type="STRING" id="1157962.A0A250X6L2"/>
<gene>
    <name evidence="15" type="ORF">CEUSTIGMA_g6156.t1</name>
</gene>
<dbReference type="InterPro" id="IPR003265">
    <property type="entry name" value="HhH-GPD_domain"/>
</dbReference>
<comment type="subunit">
    <text evidence="9">Interacts with MLH1.</text>
</comment>
<evidence type="ECO:0000256" key="10">
    <source>
        <dbReference type="ARBA" id="ARBA00069821"/>
    </source>
</evidence>
<dbReference type="OrthoDB" id="10265068at2759"/>
<dbReference type="GO" id="GO:0003677">
    <property type="term" value="F:DNA binding"/>
    <property type="evidence" value="ECO:0007669"/>
    <property type="project" value="UniProtKB-KW"/>
</dbReference>
<dbReference type="FunFam" id="1.10.340.30:FF:000051">
    <property type="entry name" value="Methyl-CpG-binding domain protein 4"/>
    <property type="match status" value="1"/>
</dbReference>
<dbReference type="PANTHER" id="PTHR15074:SF0">
    <property type="entry name" value="METHYL-CPG-BINDING DOMAIN PROTEIN 4-LIKE PROTEIN"/>
    <property type="match status" value="1"/>
</dbReference>
<protein>
    <recommendedName>
        <fullName evidence="10">Methyl-CpG-binding domain protein 4</fullName>
    </recommendedName>
    <alternativeName>
        <fullName evidence="11">Methyl-CpG-binding protein MBD4</fullName>
    </alternativeName>
    <alternativeName>
        <fullName evidence="12">Mismatch-specific DNA N-glycosylase</fullName>
    </alternativeName>
</protein>
<evidence type="ECO:0000256" key="11">
    <source>
        <dbReference type="ARBA" id="ARBA00076709"/>
    </source>
</evidence>
<feature type="region of interest" description="Disordered" evidence="13">
    <location>
        <begin position="35"/>
        <end position="63"/>
    </location>
</feature>
<keyword evidence="16" id="KW-1185">Reference proteome</keyword>
<dbReference type="AlphaFoldDB" id="A0A250X6L2"/>
<keyword evidence="2" id="KW-0597">Phosphoprotein</keyword>
<dbReference type="GO" id="GO:0006284">
    <property type="term" value="P:base-excision repair"/>
    <property type="evidence" value="ECO:0007669"/>
    <property type="project" value="InterPro"/>
</dbReference>
<evidence type="ECO:0000256" key="2">
    <source>
        <dbReference type="ARBA" id="ARBA00022553"/>
    </source>
</evidence>